<evidence type="ECO:0000259" key="10">
    <source>
        <dbReference type="Pfam" id="PF01087"/>
    </source>
</evidence>
<organism evidence="12 13">
    <name type="scientific">Candidatus Niyogibacteria bacterium CG10_big_fil_rev_8_21_14_0_10_46_36</name>
    <dbReference type="NCBI Taxonomy" id="1974726"/>
    <lineage>
        <taxon>Bacteria</taxon>
        <taxon>Candidatus Niyogiibacteriota</taxon>
    </lineage>
</organism>
<evidence type="ECO:0000313" key="12">
    <source>
        <dbReference type="EMBL" id="PIR69201.1"/>
    </source>
</evidence>
<dbReference type="PANTHER" id="PTHR42763">
    <property type="entry name" value="ADP-GLUCOSE PHOSPHORYLASE"/>
    <property type="match status" value="1"/>
</dbReference>
<accession>A0A2H0TCD1</accession>
<reference evidence="13" key="1">
    <citation type="submission" date="2017-09" db="EMBL/GenBank/DDBJ databases">
        <title>Depth-based differentiation of microbial function through sediment-hosted aquifers and enrichment of novel symbionts in the deep terrestrial subsurface.</title>
        <authorList>
            <person name="Probst A.J."/>
            <person name="Ladd B."/>
            <person name="Jarett J.K."/>
            <person name="Geller-Mcgrath D.E."/>
            <person name="Sieber C.M.K."/>
            <person name="Emerson J.B."/>
            <person name="Anantharaman K."/>
            <person name="Thomas B.C."/>
            <person name="Malmstrom R."/>
            <person name="Stieglmeier M."/>
            <person name="Klingl A."/>
            <person name="Woyke T."/>
            <person name="Ryan C.M."/>
            <person name="Banfield J.F."/>
        </authorList>
    </citation>
    <scope>NUCLEOTIDE SEQUENCE [LARGE SCALE GENOMIC DNA]</scope>
</reference>
<proteinExistence type="inferred from homology"/>
<evidence type="ECO:0000256" key="5">
    <source>
        <dbReference type="ARBA" id="ARBA00022723"/>
    </source>
</evidence>
<dbReference type="InterPro" id="IPR001937">
    <property type="entry name" value="GalP_UDPtransf1"/>
</dbReference>
<keyword evidence="4 12" id="KW-0548">Nucleotidyltransferase</keyword>
<evidence type="ECO:0000256" key="2">
    <source>
        <dbReference type="ARBA" id="ARBA00010951"/>
    </source>
</evidence>
<dbReference type="GO" id="GO:0006012">
    <property type="term" value="P:galactose metabolic process"/>
    <property type="evidence" value="ECO:0007669"/>
    <property type="project" value="InterPro"/>
</dbReference>
<evidence type="ECO:0000256" key="7">
    <source>
        <dbReference type="ARBA" id="ARBA00023277"/>
    </source>
</evidence>
<dbReference type="InterPro" id="IPR005849">
    <property type="entry name" value="GalP_Utransf_N"/>
</dbReference>
<dbReference type="Pfam" id="PF02744">
    <property type="entry name" value="GalP_UDP_tr_C"/>
    <property type="match status" value="1"/>
</dbReference>
<evidence type="ECO:0000259" key="11">
    <source>
        <dbReference type="Pfam" id="PF02744"/>
    </source>
</evidence>
<dbReference type="SUPFAM" id="SSF54197">
    <property type="entry name" value="HIT-like"/>
    <property type="match status" value="2"/>
</dbReference>
<evidence type="ECO:0000313" key="13">
    <source>
        <dbReference type="Proteomes" id="UP000231503"/>
    </source>
</evidence>
<dbReference type="PIRSF" id="PIRSF000808">
    <property type="entry name" value="GalT"/>
    <property type="match status" value="1"/>
</dbReference>
<evidence type="ECO:0000256" key="8">
    <source>
        <dbReference type="PIRSR" id="PIRSR000808-1"/>
    </source>
</evidence>
<dbReference type="EMBL" id="PFCO01000009">
    <property type="protein sequence ID" value="PIR69201.1"/>
    <property type="molecule type" value="Genomic_DNA"/>
</dbReference>
<feature type="region of interest" description="Disordered" evidence="9">
    <location>
        <begin position="48"/>
        <end position="75"/>
    </location>
</feature>
<feature type="domain" description="Galactose-1-phosphate uridyl transferase N-terminal" evidence="10">
    <location>
        <begin position="24"/>
        <end position="204"/>
    </location>
</feature>
<dbReference type="InterPro" id="IPR053177">
    <property type="entry name" value="ADP-glucose_phosphorylase"/>
</dbReference>
<dbReference type="PANTHER" id="PTHR42763:SF2">
    <property type="entry name" value="ADP-GLUCOSE PHOSPHORYLASE"/>
    <property type="match status" value="1"/>
</dbReference>
<dbReference type="GO" id="GO:0008108">
    <property type="term" value="F:UDP-glucose:hexose-1-phosphate uridylyltransferase activity"/>
    <property type="evidence" value="ECO:0007669"/>
    <property type="project" value="InterPro"/>
</dbReference>
<keyword evidence="3 12" id="KW-0808">Transferase</keyword>
<keyword evidence="7" id="KW-0119">Carbohydrate metabolism</keyword>
<name>A0A2H0TCD1_9BACT</name>
<evidence type="ECO:0000256" key="1">
    <source>
        <dbReference type="ARBA" id="ARBA00001947"/>
    </source>
</evidence>
<gene>
    <name evidence="12" type="ORF">COU47_03810</name>
</gene>
<protein>
    <submittedName>
        <fullName evidence="12">Galactose-1-phosphate uridylyltransferase</fullName>
    </submittedName>
</protein>
<comment type="similarity">
    <text evidence="2">Belongs to the galactose-1-phosphate uridylyltransferase type 1 family.</text>
</comment>
<dbReference type="InterPro" id="IPR005850">
    <property type="entry name" value="GalP_Utransf_C"/>
</dbReference>
<comment type="caution">
    <text evidence="12">The sequence shown here is derived from an EMBL/GenBank/DDBJ whole genome shotgun (WGS) entry which is preliminary data.</text>
</comment>
<keyword evidence="6" id="KW-0862">Zinc</keyword>
<dbReference type="GO" id="GO:0008270">
    <property type="term" value="F:zinc ion binding"/>
    <property type="evidence" value="ECO:0007669"/>
    <property type="project" value="InterPro"/>
</dbReference>
<evidence type="ECO:0000256" key="3">
    <source>
        <dbReference type="ARBA" id="ARBA00022679"/>
    </source>
</evidence>
<evidence type="ECO:0000256" key="6">
    <source>
        <dbReference type="ARBA" id="ARBA00022833"/>
    </source>
</evidence>
<dbReference type="Gene3D" id="3.30.428.10">
    <property type="entry name" value="HIT-like"/>
    <property type="match status" value="2"/>
</dbReference>
<dbReference type="Proteomes" id="UP000231503">
    <property type="component" value="Unassembled WGS sequence"/>
</dbReference>
<dbReference type="Pfam" id="PF01087">
    <property type="entry name" value="GalP_UDP_transf"/>
    <property type="match status" value="1"/>
</dbReference>
<feature type="domain" description="Galactose-1-phosphate uridyl transferase C-terminal" evidence="11">
    <location>
        <begin position="215"/>
        <end position="337"/>
    </location>
</feature>
<keyword evidence="5" id="KW-0479">Metal-binding</keyword>
<feature type="active site" description="Tele-UMP-histidine intermediate" evidence="8">
    <location>
        <position position="194"/>
    </location>
</feature>
<dbReference type="AlphaFoldDB" id="A0A2H0TCD1"/>
<evidence type="ECO:0000256" key="9">
    <source>
        <dbReference type="SAM" id="MobiDB-lite"/>
    </source>
</evidence>
<dbReference type="InterPro" id="IPR036265">
    <property type="entry name" value="HIT-like_sf"/>
</dbReference>
<evidence type="ECO:0000256" key="4">
    <source>
        <dbReference type="ARBA" id="ARBA00022695"/>
    </source>
</evidence>
<comment type="cofactor">
    <cofactor evidence="1">
        <name>Zn(2+)</name>
        <dbReference type="ChEBI" id="CHEBI:29105"/>
    </cofactor>
</comment>
<sequence length="361" mass="41296">MCEEAHIKRKKIMKSQDHKHAYKKVSEFRKDIISGEWILVVAGRRNRPGAAEKKSAHKKRKSSPKSSCPFERPHGKEQPVLWYPHPRMAASENVDSWFLQVVPNKYPALAPHHVCPTDEPAGPYLVREGIGFHEVIITRDHKRAIADMTPEEVEVVLHAYQERTVSIESEPCIEYILVFHNHGETAGASLTHPHSQLIALPIIPPDVRRSLLGSKQYFQKHGVCAHCDELAFEMKKKTRIIYENKKFIVVAPFASRVSYEVRVFPKLHDAHFERISKADRVYLADALRTALRKIKVALNDPDYNFFIHTAPAKTDGMNHYHWHVEILPRIARWAGVELGTGIQVVAIPPEEAAERLRRVKA</sequence>